<keyword evidence="3 6" id="KW-0479">Metal-binding</keyword>
<dbReference type="Gene3D" id="3.40.120.10">
    <property type="entry name" value="Alpha-D-Glucose-1,6-Bisphosphate, subunit A, domain 3"/>
    <property type="match status" value="3"/>
</dbReference>
<dbReference type="PANTHER" id="PTHR42946:SF1">
    <property type="entry name" value="PHOSPHOGLUCOMUTASE (ALPHA-D-GLUCOSE-1,6-BISPHOSPHATE-DEPENDENT)"/>
    <property type="match status" value="1"/>
</dbReference>
<keyword evidence="4 6" id="KW-0460">Magnesium</keyword>
<dbReference type="InterPro" id="IPR005846">
    <property type="entry name" value="A-D-PHexomutase_a/b/a-III"/>
</dbReference>
<dbReference type="Gene3D" id="3.30.310.50">
    <property type="entry name" value="Alpha-D-phosphohexomutase, C-terminal domain"/>
    <property type="match status" value="1"/>
</dbReference>
<dbReference type="NCBIfam" id="TIGR01455">
    <property type="entry name" value="glmM"/>
    <property type="match status" value="1"/>
</dbReference>
<dbReference type="SUPFAM" id="SSF55957">
    <property type="entry name" value="Phosphoglucomutase, C-terminal domain"/>
    <property type="match status" value="1"/>
</dbReference>
<evidence type="ECO:0000259" key="11">
    <source>
        <dbReference type="Pfam" id="PF02879"/>
    </source>
</evidence>
<feature type="active site" description="Phosphoserine intermediate" evidence="6">
    <location>
        <position position="98"/>
    </location>
</feature>
<accession>A0ABQ5V674</accession>
<comment type="cofactor">
    <cofactor evidence="6">
        <name>Mg(2+)</name>
        <dbReference type="ChEBI" id="CHEBI:18420"/>
    </cofactor>
    <text evidence="6">Binds 1 Mg(2+) ion per subunit.</text>
</comment>
<dbReference type="RefSeq" id="WP_284387993.1">
    <property type="nucleotide sequence ID" value="NZ_BSNK01000001.1"/>
</dbReference>
<keyword evidence="2 6" id="KW-0597">Phosphoprotein</keyword>
<organism evidence="13 14">
    <name type="scientific">Algimonas ampicilliniresistens</name>
    <dbReference type="NCBI Taxonomy" id="1298735"/>
    <lineage>
        <taxon>Bacteria</taxon>
        <taxon>Pseudomonadati</taxon>
        <taxon>Pseudomonadota</taxon>
        <taxon>Alphaproteobacteria</taxon>
        <taxon>Maricaulales</taxon>
        <taxon>Robiginitomaculaceae</taxon>
        <taxon>Algimonas</taxon>
    </lineage>
</organism>
<dbReference type="CDD" id="cd05802">
    <property type="entry name" value="GlmM"/>
    <property type="match status" value="1"/>
</dbReference>
<dbReference type="PANTHER" id="PTHR42946">
    <property type="entry name" value="PHOSPHOHEXOSE MUTASE"/>
    <property type="match status" value="1"/>
</dbReference>
<reference evidence="13" key="2">
    <citation type="submission" date="2023-01" db="EMBL/GenBank/DDBJ databases">
        <title>Draft genome sequence of Algimonas ampicilliniresistens strain NBRC 108219.</title>
        <authorList>
            <person name="Sun Q."/>
            <person name="Mori K."/>
        </authorList>
    </citation>
    <scope>NUCLEOTIDE SEQUENCE</scope>
    <source>
        <strain evidence="13">NBRC 108219</strain>
    </source>
</reference>
<evidence type="ECO:0000256" key="4">
    <source>
        <dbReference type="ARBA" id="ARBA00022842"/>
    </source>
</evidence>
<dbReference type="InterPro" id="IPR005844">
    <property type="entry name" value="A-D-PHexomutase_a/b/a-I"/>
</dbReference>
<keyword evidence="14" id="KW-1185">Reference proteome</keyword>
<feature type="domain" description="Alpha-D-phosphohexomutase alpha/beta/alpha" evidence="11">
    <location>
        <begin position="156"/>
        <end position="254"/>
    </location>
</feature>
<dbReference type="EC" id="5.4.2.10" evidence="6 8"/>
<dbReference type="PROSITE" id="PS00710">
    <property type="entry name" value="PGM_PMM"/>
    <property type="match status" value="1"/>
</dbReference>
<comment type="PTM">
    <text evidence="6">Activated by phosphorylation.</text>
</comment>
<evidence type="ECO:0000313" key="13">
    <source>
        <dbReference type="EMBL" id="GLQ23014.1"/>
    </source>
</evidence>
<feature type="binding site" evidence="6">
    <location>
        <position position="241"/>
    </location>
    <ligand>
        <name>Mg(2+)</name>
        <dbReference type="ChEBI" id="CHEBI:18420"/>
    </ligand>
</feature>
<dbReference type="InterPro" id="IPR005841">
    <property type="entry name" value="Alpha-D-phosphohexomutase_SF"/>
</dbReference>
<dbReference type="HAMAP" id="MF_01554_B">
    <property type="entry name" value="GlmM_B"/>
    <property type="match status" value="1"/>
</dbReference>
<feature type="domain" description="Alpha-D-phosphohexomutase alpha/beta/alpha" evidence="12">
    <location>
        <begin position="258"/>
        <end position="368"/>
    </location>
</feature>
<dbReference type="InterPro" id="IPR050060">
    <property type="entry name" value="Phosphoglucosamine_mutase"/>
</dbReference>
<feature type="binding site" evidence="6">
    <location>
        <position position="243"/>
    </location>
    <ligand>
        <name>Mg(2+)</name>
        <dbReference type="ChEBI" id="CHEBI:18420"/>
    </ligand>
</feature>
<evidence type="ECO:0000256" key="5">
    <source>
        <dbReference type="ARBA" id="ARBA00023235"/>
    </source>
</evidence>
<evidence type="ECO:0000259" key="10">
    <source>
        <dbReference type="Pfam" id="PF02878"/>
    </source>
</evidence>
<keyword evidence="5 6" id="KW-0413">Isomerase</keyword>
<comment type="similarity">
    <text evidence="1 6 7">Belongs to the phosphohexose mutase family.</text>
</comment>
<proteinExistence type="inferred from homology"/>
<dbReference type="InterPro" id="IPR016066">
    <property type="entry name" value="A-D-PHexomutase_CS"/>
</dbReference>
<comment type="function">
    <text evidence="6 8">Catalyzes the conversion of glucosamine-6-phosphate to glucosamine-1-phosphate.</text>
</comment>
<evidence type="ECO:0000256" key="8">
    <source>
        <dbReference type="RuleBase" id="RU004327"/>
    </source>
</evidence>
<dbReference type="InterPro" id="IPR005843">
    <property type="entry name" value="A-D-PHexomutase_C"/>
</dbReference>
<feature type="binding site" evidence="6">
    <location>
        <position position="245"/>
    </location>
    <ligand>
        <name>Mg(2+)</name>
        <dbReference type="ChEBI" id="CHEBI:18420"/>
    </ligand>
</feature>
<dbReference type="Proteomes" id="UP001161391">
    <property type="component" value="Unassembled WGS sequence"/>
</dbReference>
<protein>
    <recommendedName>
        <fullName evidence="6 8">Phosphoglucosamine mutase</fullName>
        <ecNumber evidence="6 8">5.4.2.10</ecNumber>
    </recommendedName>
</protein>
<evidence type="ECO:0000256" key="3">
    <source>
        <dbReference type="ARBA" id="ARBA00022723"/>
    </source>
</evidence>
<feature type="binding site" description="via phosphate group" evidence="6">
    <location>
        <position position="98"/>
    </location>
    <ligand>
        <name>Mg(2+)</name>
        <dbReference type="ChEBI" id="CHEBI:18420"/>
    </ligand>
</feature>
<evidence type="ECO:0000313" key="14">
    <source>
        <dbReference type="Proteomes" id="UP001161391"/>
    </source>
</evidence>
<dbReference type="SUPFAM" id="SSF53738">
    <property type="entry name" value="Phosphoglucomutase, first 3 domains"/>
    <property type="match status" value="3"/>
</dbReference>
<name>A0ABQ5V674_9PROT</name>
<dbReference type="InterPro" id="IPR036900">
    <property type="entry name" value="A-D-PHexomutase_C_sf"/>
</dbReference>
<dbReference type="Pfam" id="PF02880">
    <property type="entry name" value="PGM_PMM_III"/>
    <property type="match status" value="1"/>
</dbReference>
<dbReference type="InterPro" id="IPR016055">
    <property type="entry name" value="A-D-PHexomutase_a/b/a-I/II/III"/>
</dbReference>
<feature type="modified residue" description="Phosphoserine" evidence="6">
    <location>
        <position position="98"/>
    </location>
</feature>
<evidence type="ECO:0000259" key="9">
    <source>
        <dbReference type="Pfam" id="PF00408"/>
    </source>
</evidence>
<evidence type="ECO:0000256" key="1">
    <source>
        <dbReference type="ARBA" id="ARBA00010231"/>
    </source>
</evidence>
<reference evidence="13" key="1">
    <citation type="journal article" date="2014" name="Int. J. Syst. Evol. Microbiol.">
        <title>Complete genome of a new Firmicutes species belonging to the dominant human colonic microbiota ('Ruminococcus bicirculans') reveals two chromosomes and a selective capacity to utilize plant glucans.</title>
        <authorList>
            <consortium name="NISC Comparative Sequencing Program"/>
            <person name="Wegmann U."/>
            <person name="Louis P."/>
            <person name="Goesmann A."/>
            <person name="Henrissat B."/>
            <person name="Duncan S.H."/>
            <person name="Flint H.J."/>
        </authorList>
    </citation>
    <scope>NUCLEOTIDE SEQUENCE</scope>
    <source>
        <strain evidence="13">NBRC 108219</strain>
    </source>
</reference>
<comment type="caution">
    <text evidence="13">The sequence shown here is derived from an EMBL/GenBank/DDBJ whole genome shotgun (WGS) entry which is preliminary data.</text>
</comment>
<feature type="domain" description="Alpha-D-phosphohexomutase C-terminal" evidence="9">
    <location>
        <begin position="384"/>
        <end position="437"/>
    </location>
</feature>
<evidence type="ECO:0000256" key="7">
    <source>
        <dbReference type="RuleBase" id="RU004326"/>
    </source>
</evidence>
<dbReference type="PRINTS" id="PR00509">
    <property type="entry name" value="PGMPMM"/>
</dbReference>
<evidence type="ECO:0000256" key="6">
    <source>
        <dbReference type="HAMAP-Rule" id="MF_01554"/>
    </source>
</evidence>
<feature type="domain" description="Alpha-D-phosphohexomutase alpha/beta/alpha" evidence="10">
    <location>
        <begin position="4"/>
        <end position="131"/>
    </location>
</feature>
<sequence length="446" mass="46523">MAGYFGTDGIRGRAGEDKLSEASLEKLADAIGAHFGAGSTAVIGRDTRESGDAVQAALIKGLLRQGINVLPVGVLPTPATASMVPHLMADFGLMITASHNPFHDNGVKLFGSDGRKVSDAVQDSVEALIKTAMGPGLDPAATPGEVKAGRILDALYVDNLVSAFRSTGTHSLSGLKIVADCANGAAYQVFPAALRALGVEPILLGISPDGRNINEDCGSTHPEGLAKAVLDHQADIGVALDGDADRLIMVDNKGEVVDGDQLIARLATDWHQQDRLSSTSIVSTVMTNLGLERYFDTLGLRLERTPVGDRHVAVRMTDLGANLGGEPSGHVLMTDYAVTGDGSLAALMVLAGLLKSGDTSAQYLSVFKPFPQLLQNVRYNGASPLLNEPVQTAIKAVDARMGDTGRILVRASGTEPLIRVMAEGEDEGVVTAAVEELCAVIESLAD</sequence>
<dbReference type="InterPro" id="IPR006352">
    <property type="entry name" value="GlmM_bact"/>
</dbReference>
<gene>
    <name evidence="6 13" type="primary">glmM</name>
    <name evidence="13" type="ORF">GCM10007853_08880</name>
</gene>
<dbReference type="Pfam" id="PF00408">
    <property type="entry name" value="PGM_PMM_IV"/>
    <property type="match status" value="1"/>
</dbReference>
<evidence type="ECO:0000256" key="2">
    <source>
        <dbReference type="ARBA" id="ARBA00022553"/>
    </source>
</evidence>
<comment type="catalytic activity">
    <reaction evidence="6 8">
        <text>alpha-D-glucosamine 1-phosphate = D-glucosamine 6-phosphate</text>
        <dbReference type="Rhea" id="RHEA:23424"/>
        <dbReference type="ChEBI" id="CHEBI:58516"/>
        <dbReference type="ChEBI" id="CHEBI:58725"/>
        <dbReference type="EC" id="5.4.2.10"/>
    </reaction>
</comment>
<evidence type="ECO:0000259" key="12">
    <source>
        <dbReference type="Pfam" id="PF02880"/>
    </source>
</evidence>
<dbReference type="Pfam" id="PF02878">
    <property type="entry name" value="PGM_PMM_I"/>
    <property type="match status" value="1"/>
</dbReference>
<dbReference type="Pfam" id="PF02879">
    <property type="entry name" value="PGM_PMM_II"/>
    <property type="match status" value="1"/>
</dbReference>
<dbReference type="EMBL" id="BSNK01000001">
    <property type="protein sequence ID" value="GLQ23014.1"/>
    <property type="molecule type" value="Genomic_DNA"/>
</dbReference>
<dbReference type="InterPro" id="IPR005845">
    <property type="entry name" value="A-D-PHexomutase_a/b/a-II"/>
</dbReference>